<dbReference type="OrthoDB" id="2855857at2"/>
<dbReference type="AlphaFoldDB" id="A0A7S7L6Y0"/>
<dbReference type="InterPro" id="IPR032801">
    <property type="entry name" value="PXL2A/B/C"/>
</dbReference>
<evidence type="ECO:0000313" key="1">
    <source>
        <dbReference type="EMBL" id="QOY35563.1"/>
    </source>
</evidence>
<dbReference type="Gene3D" id="3.40.30.10">
    <property type="entry name" value="Glutaredoxin"/>
    <property type="match status" value="1"/>
</dbReference>
<evidence type="ECO:0000313" key="2">
    <source>
        <dbReference type="Proteomes" id="UP000180175"/>
    </source>
</evidence>
<dbReference type="RefSeq" id="WP_108721391.1">
    <property type="nucleotide sequence ID" value="NZ_CP063356.2"/>
</dbReference>
<dbReference type="KEGG" id="aia:AWH56_023275"/>
<organism evidence="1 2">
    <name type="scientific">Anaerobacillus isosaccharinicus</name>
    <dbReference type="NCBI Taxonomy" id="1532552"/>
    <lineage>
        <taxon>Bacteria</taxon>
        <taxon>Bacillati</taxon>
        <taxon>Bacillota</taxon>
        <taxon>Bacilli</taxon>
        <taxon>Bacillales</taxon>
        <taxon>Bacillaceae</taxon>
        <taxon>Anaerobacillus</taxon>
    </lineage>
</organism>
<dbReference type="Pfam" id="PF13911">
    <property type="entry name" value="AhpC-TSA_2"/>
    <property type="match status" value="1"/>
</dbReference>
<dbReference type="Proteomes" id="UP000180175">
    <property type="component" value="Chromosome"/>
</dbReference>
<name>A0A7S7L6Y0_9BACI</name>
<reference evidence="1 2" key="2">
    <citation type="journal article" date="2019" name="Int. J. Syst. Evol. Microbiol.">
        <title>Anaerobacillus isosaccharinicus sp. nov., an alkaliphilic bacterium which degrades isosaccharinic acid.</title>
        <authorList>
            <person name="Bassil N.M."/>
            <person name="Lloyd J.R."/>
        </authorList>
    </citation>
    <scope>NUCLEOTIDE SEQUENCE [LARGE SCALE GENOMIC DNA]</scope>
    <source>
        <strain evidence="1 2">NB2006</strain>
    </source>
</reference>
<dbReference type="SUPFAM" id="SSF52833">
    <property type="entry name" value="Thioredoxin-like"/>
    <property type="match status" value="1"/>
</dbReference>
<proteinExistence type="predicted"/>
<gene>
    <name evidence="1" type="ORF">AWH56_023275</name>
</gene>
<dbReference type="EMBL" id="CP063356">
    <property type="protein sequence ID" value="QOY35563.1"/>
    <property type="molecule type" value="Genomic_DNA"/>
</dbReference>
<reference evidence="1 2" key="1">
    <citation type="journal article" date="2017" name="Genome Announc.">
        <title>Draft Genome Sequences of Four Alkaliphilic Bacteria Belonging to the Anaerobacillus Genus.</title>
        <authorList>
            <person name="Bassil N.M."/>
            <person name="Lloyd J.R."/>
        </authorList>
    </citation>
    <scope>NUCLEOTIDE SEQUENCE [LARGE SCALE GENOMIC DNA]</scope>
    <source>
        <strain evidence="1 2">NB2006</strain>
    </source>
</reference>
<protein>
    <submittedName>
        <fullName evidence="1">AhpC/TSA family protein</fullName>
    </submittedName>
</protein>
<dbReference type="InterPro" id="IPR036249">
    <property type="entry name" value="Thioredoxin-like_sf"/>
</dbReference>
<accession>A0A7S7L6Y0</accession>
<sequence length="144" mass="16599">MCRDFLTQLREQYQLLTKKGVQVVAITPSNGRFLEKFVDVFGPFPFLIYGDPDRKLYQKMGHKTMAKWKLLAIAGKAYLKHGKSAFIPEDEKKQEIVKKALKTLDIYIQGGSWIFDEEGNVIWSHIDQSPEDHATIEQIVKKLS</sequence>
<keyword evidence="2" id="KW-1185">Reference proteome</keyword>